<proteinExistence type="predicted"/>
<evidence type="ECO:0000259" key="2">
    <source>
        <dbReference type="PROSITE" id="PS51502"/>
    </source>
</evidence>
<dbReference type="EMBL" id="JRHC01000005">
    <property type="protein sequence ID" value="KJF42763.1"/>
    <property type="molecule type" value="Genomic_DNA"/>
</dbReference>
<dbReference type="SMART" id="SM00886">
    <property type="entry name" value="Dabb"/>
    <property type="match status" value="1"/>
</dbReference>
<name>A0A0D8JAF6_9BACT</name>
<dbReference type="Gene3D" id="3.30.70.100">
    <property type="match status" value="1"/>
</dbReference>
<dbReference type="PANTHER" id="PTHR37832:SF1">
    <property type="entry name" value="STRESS-RESPONSE A_B BARREL DOMAIN-CONTAINING PROTEIN"/>
    <property type="match status" value="1"/>
</dbReference>
<dbReference type="OrthoDB" id="9808130at2"/>
<comment type="caution">
    <text evidence="3">The sequence shown here is derived from an EMBL/GenBank/DDBJ whole genome shotgun (WGS) entry which is preliminary data.</text>
</comment>
<dbReference type="PANTHER" id="PTHR37832">
    <property type="entry name" value="BLL2683 PROTEIN"/>
    <property type="match status" value="1"/>
</dbReference>
<keyword evidence="4" id="KW-1185">Reference proteome</keyword>
<dbReference type="STRING" id="1544798.LH29_19780"/>
<dbReference type="Proteomes" id="UP000032544">
    <property type="component" value="Unassembled WGS sequence"/>
</dbReference>
<feature type="domain" description="Stress-response A/B barrel" evidence="2">
    <location>
        <begin position="2"/>
        <end position="97"/>
    </location>
</feature>
<accession>A0A0D8JAF6</accession>
<dbReference type="InterPro" id="IPR013097">
    <property type="entry name" value="Dabb"/>
</dbReference>
<reference evidence="3 4" key="1">
    <citation type="submission" date="2014-09" db="EMBL/GenBank/DDBJ databases">
        <title>Draft Genome Sequence of Draconibacterium sp. JN14CK-3.</title>
        <authorList>
            <person name="Dong C."/>
            <person name="Lai Q."/>
            <person name="Shao Z."/>
        </authorList>
    </citation>
    <scope>NUCLEOTIDE SEQUENCE [LARGE SCALE GENOMIC DNA]</scope>
    <source>
        <strain evidence="3 4">JN14CK-3</strain>
    </source>
</reference>
<keyword evidence="1" id="KW-0175">Coiled coil</keyword>
<organism evidence="3 4">
    <name type="scientific">Draconibacterium sediminis</name>
    <dbReference type="NCBI Taxonomy" id="1544798"/>
    <lineage>
        <taxon>Bacteria</taxon>
        <taxon>Pseudomonadati</taxon>
        <taxon>Bacteroidota</taxon>
        <taxon>Bacteroidia</taxon>
        <taxon>Marinilabiliales</taxon>
        <taxon>Prolixibacteraceae</taxon>
        <taxon>Draconibacterium</taxon>
    </lineage>
</organism>
<feature type="coiled-coil region" evidence="1">
    <location>
        <begin position="15"/>
        <end position="42"/>
    </location>
</feature>
<dbReference type="RefSeq" id="WP_045032712.1">
    <property type="nucleotide sequence ID" value="NZ_JRHC01000005.1"/>
</dbReference>
<protein>
    <recommendedName>
        <fullName evidence="2">Stress-response A/B barrel domain-containing protein</fullName>
    </recommendedName>
</protein>
<dbReference type="SUPFAM" id="SSF54909">
    <property type="entry name" value="Dimeric alpha+beta barrel"/>
    <property type="match status" value="1"/>
</dbReference>
<dbReference type="PROSITE" id="PS51502">
    <property type="entry name" value="S_R_A_B_BARREL"/>
    <property type="match status" value="1"/>
</dbReference>
<gene>
    <name evidence="3" type="ORF">LH29_19780</name>
</gene>
<sequence length="99" mass="11384">MINHVVLFKLKDYPAEEKTEVIAELKAMLLGLKDKIAELKHIEVGENYELDSKSYDLALISHFESVEDLDVYRVHPEHLKVVKRVGETTEARAAVDFNF</sequence>
<dbReference type="Pfam" id="PF07876">
    <property type="entry name" value="Dabb"/>
    <property type="match status" value="1"/>
</dbReference>
<evidence type="ECO:0000313" key="3">
    <source>
        <dbReference type="EMBL" id="KJF42763.1"/>
    </source>
</evidence>
<dbReference type="InterPro" id="IPR011008">
    <property type="entry name" value="Dimeric_a/b-barrel"/>
</dbReference>
<dbReference type="AlphaFoldDB" id="A0A0D8JAF6"/>
<evidence type="ECO:0000256" key="1">
    <source>
        <dbReference type="SAM" id="Coils"/>
    </source>
</evidence>
<evidence type="ECO:0000313" key="4">
    <source>
        <dbReference type="Proteomes" id="UP000032544"/>
    </source>
</evidence>